<dbReference type="GO" id="GO:0009279">
    <property type="term" value="C:cell outer membrane"/>
    <property type="evidence" value="ECO:0007669"/>
    <property type="project" value="UniProtKB-SubCell"/>
</dbReference>
<comment type="subcellular location">
    <subcellularLocation>
        <location evidence="1">Cell outer membrane</location>
    </subcellularLocation>
</comment>
<protein>
    <submittedName>
        <fullName evidence="8">Porin</fullName>
    </submittedName>
</protein>
<dbReference type="EMBL" id="AP018907">
    <property type="protein sequence ID" value="BBF93308.1"/>
    <property type="molecule type" value="Genomic_DNA"/>
</dbReference>
<evidence type="ECO:0000256" key="4">
    <source>
        <dbReference type="ARBA" id="ARBA00023237"/>
    </source>
</evidence>
<dbReference type="Proteomes" id="UP000266934">
    <property type="component" value="Chromosome"/>
</dbReference>
<dbReference type="PANTHER" id="PTHR34001:SF3">
    <property type="entry name" value="BLL7405 PROTEIN"/>
    <property type="match status" value="1"/>
</dbReference>
<dbReference type="PANTHER" id="PTHR34001">
    <property type="entry name" value="BLL7405 PROTEIN"/>
    <property type="match status" value="1"/>
</dbReference>
<dbReference type="Pfam" id="PF13505">
    <property type="entry name" value="OMP_b-brl"/>
    <property type="match status" value="1"/>
</dbReference>
<organism evidence="8 9">
    <name type="scientific">Blastochloris tepida</name>
    <dbReference type="NCBI Taxonomy" id="2233851"/>
    <lineage>
        <taxon>Bacteria</taxon>
        <taxon>Pseudomonadati</taxon>
        <taxon>Pseudomonadota</taxon>
        <taxon>Alphaproteobacteria</taxon>
        <taxon>Hyphomicrobiales</taxon>
        <taxon>Blastochloridaceae</taxon>
        <taxon>Blastochloris</taxon>
    </lineage>
</organism>
<keyword evidence="9" id="KW-1185">Reference proteome</keyword>
<reference evidence="8 9" key="1">
    <citation type="submission" date="2018-08" db="EMBL/GenBank/DDBJ databases">
        <title>Complete genome sequencing of Blastochloris tepida GI.</title>
        <authorList>
            <person name="Tsukatani Y."/>
            <person name="Mori H."/>
        </authorList>
    </citation>
    <scope>NUCLEOTIDE SEQUENCE [LARGE SCALE GENOMIC DNA]</scope>
    <source>
        <strain evidence="8 9">GI</strain>
    </source>
</reference>
<evidence type="ECO:0000313" key="9">
    <source>
        <dbReference type="Proteomes" id="UP000266934"/>
    </source>
</evidence>
<feature type="chain" id="PRO_5017004990" evidence="6">
    <location>
        <begin position="21"/>
        <end position="242"/>
    </location>
</feature>
<evidence type="ECO:0000256" key="5">
    <source>
        <dbReference type="ARBA" id="ARBA00038306"/>
    </source>
</evidence>
<dbReference type="InterPro" id="IPR051692">
    <property type="entry name" value="OMP-like"/>
</dbReference>
<sequence>MRRCVFAMAASLLTVAPAFAADLARRAPTPYSGGPIAVTDWTGLYLGGHVGWGWAETGYFGTVTDWSLHQDTNGFLGGGQVGLNYQMDNWVVGLEADITATDLSGGTSDPAVPDSRFDAGINWLATLTARAGYDFSGVLVYAKGGVAFADQDLTWTAGGESATADTRRTGWTAGGGVEVALSPTWSARLDYAYMDFGADDTVFTGSVAPFTLAVDQEVQALKLGVNYRFAPVPPVPPASRPY</sequence>
<proteinExistence type="inferred from homology"/>
<evidence type="ECO:0000313" key="8">
    <source>
        <dbReference type="EMBL" id="BBF93308.1"/>
    </source>
</evidence>
<dbReference type="Gene3D" id="2.40.160.20">
    <property type="match status" value="1"/>
</dbReference>
<evidence type="ECO:0000256" key="1">
    <source>
        <dbReference type="ARBA" id="ARBA00004442"/>
    </source>
</evidence>
<evidence type="ECO:0000256" key="6">
    <source>
        <dbReference type="SAM" id="SignalP"/>
    </source>
</evidence>
<accession>A0A348G175</accession>
<name>A0A348G175_9HYPH</name>
<keyword evidence="4" id="KW-0998">Cell outer membrane</keyword>
<feature type="signal peptide" evidence="6">
    <location>
        <begin position="1"/>
        <end position="20"/>
    </location>
</feature>
<keyword evidence="3" id="KW-0472">Membrane</keyword>
<comment type="similarity">
    <text evidence="5">Belongs to the Omp25/RopB family.</text>
</comment>
<keyword evidence="2 6" id="KW-0732">Signal</keyword>
<evidence type="ECO:0000256" key="2">
    <source>
        <dbReference type="ARBA" id="ARBA00022729"/>
    </source>
</evidence>
<dbReference type="InterPro" id="IPR027385">
    <property type="entry name" value="Beta-barrel_OMP"/>
</dbReference>
<dbReference type="SUPFAM" id="SSF56925">
    <property type="entry name" value="OMPA-like"/>
    <property type="match status" value="1"/>
</dbReference>
<evidence type="ECO:0000256" key="3">
    <source>
        <dbReference type="ARBA" id="ARBA00023136"/>
    </source>
</evidence>
<dbReference type="AlphaFoldDB" id="A0A348G175"/>
<feature type="domain" description="Outer membrane protein beta-barrel" evidence="7">
    <location>
        <begin position="37"/>
        <end position="229"/>
    </location>
</feature>
<dbReference type="KEGG" id="blag:BLTE_19930"/>
<dbReference type="InterPro" id="IPR011250">
    <property type="entry name" value="OMP/PagP_B-barrel"/>
</dbReference>
<gene>
    <name evidence="8" type="ORF">BLTE_19930</name>
</gene>
<evidence type="ECO:0000259" key="7">
    <source>
        <dbReference type="Pfam" id="PF13505"/>
    </source>
</evidence>